<evidence type="ECO:0000313" key="2">
    <source>
        <dbReference type="Proteomes" id="UP001211065"/>
    </source>
</evidence>
<dbReference type="Pfam" id="PF07956">
    <property type="entry name" value="DUF1690"/>
    <property type="match status" value="1"/>
</dbReference>
<name>A0AAD5U802_9FUNG</name>
<sequence length="138" mass="16340">MGQYWSKKQDPLIFYNNIPLNVEITAAALRALTEADSDEYVSSTVTGESYDELAQRETEYETQLKLNHEKRLQQLFEREAEKLQKKTNQYELPKPDKFYSDKEEKLLRCYLRNQDRVLDCWKEVEDLKTAAKLAQLKV</sequence>
<organism evidence="1 2">
    <name type="scientific">Clydaea vesicula</name>
    <dbReference type="NCBI Taxonomy" id="447962"/>
    <lineage>
        <taxon>Eukaryota</taxon>
        <taxon>Fungi</taxon>
        <taxon>Fungi incertae sedis</taxon>
        <taxon>Chytridiomycota</taxon>
        <taxon>Chytridiomycota incertae sedis</taxon>
        <taxon>Chytridiomycetes</taxon>
        <taxon>Lobulomycetales</taxon>
        <taxon>Lobulomycetaceae</taxon>
        <taxon>Clydaea</taxon>
    </lineage>
</organism>
<comment type="caution">
    <text evidence="1">The sequence shown here is derived from an EMBL/GenBank/DDBJ whole genome shotgun (WGS) entry which is preliminary data.</text>
</comment>
<dbReference type="AlphaFoldDB" id="A0AAD5U802"/>
<proteinExistence type="predicted"/>
<reference evidence="1" key="1">
    <citation type="submission" date="2020-05" db="EMBL/GenBank/DDBJ databases">
        <title>Phylogenomic resolution of chytrid fungi.</title>
        <authorList>
            <person name="Stajich J.E."/>
            <person name="Amses K."/>
            <person name="Simmons R."/>
            <person name="Seto K."/>
            <person name="Myers J."/>
            <person name="Bonds A."/>
            <person name="Quandt C.A."/>
            <person name="Barry K."/>
            <person name="Liu P."/>
            <person name="Grigoriev I."/>
            <person name="Longcore J.E."/>
            <person name="James T.Y."/>
        </authorList>
    </citation>
    <scope>NUCLEOTIDE SEQUENCE</scope>
    <source>
        <strain evidence="1">JEL0476</strain>
    </source>
</reference>
<keyword evidence="2" id="KW-1185">Reference proteome</keyword>
<gene>
    <name evidence="1" type="ORF">HK099_004712</name>
</gene>
<dbReference type="InterPro" id="IPR012471">
    <property type="entry name" value="DUF1690"/>
</dbReference>
<dbReference type="EMBL" id="JADGJW010000034">
    <property type="protein sequence ID" value="KAJ3226536.1"/>
    <property type="molecule type" value="Genomic_DNA"/>
</dbReference>
<protein>
    <submittedName>
        <fullName evidence="1">Uncharacterized protein</fullName>
    </submittedName>
</protein>
<accession>A0AAD5U802</accession>
<dbReference type="Proteomes" id="UP001211065">
    <property type="component" value="Unassembled WGS sequence"/>
</dbReference>
<evidence type="ECO:0000313" key="1">
    <source>
        <dbReference type="EMBL" id="KAJ3226536.1"/>
    </source>
</evidence>